<accession>A0A543NF88</accession>
<dbReference type="AlphaFoldDB" id="A0A543NF88"/>
<protein>
    <submittedName>
        <fullName evidence="2">Uncharacterized protein</fullName>
    </submittedName>
</protein>
<proteinExistence type="predicted"/>
<keyword evidence="1" id="KW-0472">Membrane</keyword>
<comment type="caution">
    <text evidence="2">The sequence shown here is derived from an EMBL/GenBank/DDBJ whole genome shotgun (WGS) entry which is preliminary data.</text>
</comment>
<organism evidence="2 3">
    <name type="scientific">Haloactinospora alba</name>
    <dbReference type="NCBI Taxonomy" id="405555"/>
    <lineage>
        <taxon>Bacteria</taxon>
        <taxon>Bacillati</taxon>
        <taxon>Actinomycetota</taxon>
        <taxon>Actinomycetes</taxon>
        <taxon>Streptosporangiales</taxon>
        <taxon>Nocardiopsidaceae</taxon>
        <taxon>Haloactinospora</taxon>
    </lineage>
</organism>
<dbReference type="EMBL" id="VFQC01000001">
    <property type="protein sequence ID" value="TQN30476.1"/>
    <property type="molecule type" value="Genomic_DNA"/>
</dbReference>
<gene>
    <name evidence="2" type="ORF">FHX37_0355</name>
</gene>
<dbReference type="Proteomes" id="UP000317422">
    <property type="component" value="Unassembled WGS sequence"/>
</dbReference>
<reference evidence="2 3" key="1">
    <citation type="submission" date="2019-06" db="EMBL/GenBank/DDBJ databases">
        <title>Sequencing the genomes of 1000 actinobacteria strains.</title>
        <authorList>
            <person name="Klenk H.-P."/>
        </authorList>
    </citation>
    <scope>NUCLEOTIDE SEQUENCE [LARGE SCALE GENOMIC DNA]</scope>
    <source>
        <strain evidence="2 3">DSM 45015</strain>
    </source>
</reference>
<feature type="transmembrane region" description="Helical" evidence="1">
    <location>
        <begin position="46"/>
        <end position="63"/>
    </location>
</feature>
<sequence length="81" mass="8761">MGRGRHGAARPPMSVLIRQDRADFGILLGIVVLAVAVMALTGWAHVAFWLALVLVGAGATLIVRRIMRLARSESQQDDDLL</sequence>
<keyword evidence="1" id="KW-1133">Transmembrane helix</keyword>
<feature type="transmembrane region" description="Helical" evidence="1">
    <location>
        <begin position="21"/>
        <end position="40"/>
    </location>
</feature>
<keyword evidence="1" id="KW-0812">Transmembrane</keyword>
<evidence type="ECO:0000313" key="2">
    <source>
        <dbReference type="EMBL" id="TQN30476.1"/>
    </source>
</evidence>
<evidence type="ECO:0000313" key="3">
    <source>
        <dbReference type="Proteomes" id="UP000317422"/>
    </source>
</evidence>
<evidence type="ECO:0000256" key="1">
    <source>
        <dbReference type="SAM" id="Phobius"/>
    </source>
</evidence>
<name>A0A543NF88_9ACTN</name>
<keyword evidence="3" id="KW-1185">Reference proteome</keyword>